<dbReference type="Gene3D" id="1.20.1070.10">
    <property type="entry name" value="Rhodopsin 7-helix transmembrane proteins"/>
    <property type="match status" value="2"/>
</dbReference>
<reference evidence="13" key="2">
    <citation type="submission" date="2025-08" db="UniProtKB">
        <authorList>
            <consortium name="RefSeq"/>
        </authorList>
    </citation>
    <scope>IDENTIFICATION</scope>
    <source>
        <strain evidence="13">S238N-H82</strain>
        <tissue evidence="13">Testes</tissue>
    </source>
</reference>
<evidence type="ECO:0000256" key="9">
    <source>
        <dbReference type="RuleBase" id="RU000688"/>
    </source>
</evidence>
<evidence type="ECO:0000256" key="10">
    <source>
        <dbReference type="SAM" id="Phobius"/>
    </source>
</evidence>
<dbReference type="PRINTS" id="PR00237">
    <property type="entry name" value="GPCRRHODOPSN"/>
</dbReference>
<dbReference type="GO" id="GO:0004966">
    <property type="term" value="F:galanin receptor activity"/>
    <property type="evidence" value="ECO:0000318"/>
    <property type="project" value="GO_Central"/>
</dbReference>
<feature type="transmembrane region" description="Helical" evidence="10">
    <location>
        <begin position="42"/>
        <end position="65"/>
    </location>
</feature>
<dbReference type="RefSeq" id="XP_035694657.1">
    <property type="nucleotide sequence ID" value="XM_035838764.1"/>
</dbReference>
<dbReference type="PANTHER" id="PTHR24230">
    <property type="entry name" value="G-PROTEIN COUPLED RECEPTOR"/>
    <property type="match status" value="1"/>
</dbReference>
<dbReference type="Proteomes" id="UP000001554">
    <property type="component" value="Chromosome 13"/>
</dbReference>
<dbReference type="InterPro" id="IPR000276">
    <property type="entry name" value="GPCR_Rhodpsn"/>
</dbReference>
<keyword evidence="5 9" id="KW-0297">G-protein coupled receptor</keyword>
<dbReference type="GO" id="GO:0007218">
    <property type="term" value="P:neuropeptide signaling pathway"/>
    <property type="evidence" value="ECO:0000318"/>
    <property type="project" value="GO_Central"/>
</dbReference>
<keyword evidence="3 9" id="KW-0812">Transmembrane</keyword>
<keyword evidence="6 10" id="KW-0472">Membrane</keyword>
<accession>A0A9J7M4W6</accession>
<evidence type="ECO:0000256" key="5">
    <source>
        <dbReference type="ARBA" id="ARBA00023040"/>
    </source>
</evidence>
<dbReference type="OrthoDB" id="6076970at2759"/>
<dbReference type="SUPFAM" id="SSF81321">
    <property type="entry name" value="Family A G protein-coupled receptor-like"/>
    <property type="match status" value="2"/>
</dbReference>
<evidence type="ECO:0000256" key="6">
    <source>
        <dbReference type="ARBA" id="ARBA00023136"/>
    </source>
</evidence>
<dbReference type="PROSITE" id="PS00237">
    <property type="entry name" value="G_PROTEIN_RECEP_F1_1"/>
    <property type="match status" value="1"/>
</dbReference>
<feature type="transmembrane region" description="Helical" evidence="10">
    <location>
        <begin position="256"/>
        <end position="278"/>
    </location>
</feature>
<evidence type="ECO:0000313" key="12">
    <source>
        <dbReference type="Proteomes" id="UP000001554"/>
    </source>
</evidence>
<evidence type="ECO:0000256" key="4">
    <source>
        <dbReference type="ARBA" id="ARBA00022989"/>
    </source>
</evidence>
<feature type="transmembrane region" description="Helical" evidence="10">
    <location>
        <begin position="206"/>
        <end position="227"/>
    </location>
</feature>
<reference evidence="12" key="1">
    <citation type="journal article" date="2020" name="Nat. Ecol. Evol.">
        <title>Deeply conserved synteny resolves early events in vertebrate evolution.</title>
        <authorList>
            <person name="Simakov O."/>
            <person name="Marletaz F."/>
            <person name="Yue J.X."/>
            <person name="O'Connell B."/>
            <person name="Jenkins J."/>
            <person name="Brandt A."/>
            <person name="Calef R."/>
            <person name="Tung C.H."/>
            <person name="Huang T.K."/>
            <person name="Schmutz J."/>
            <person name="Satoh N."/>
            <person name="Yu J.K."/>
            <person name="Putnam N.H."/>
            <person name="Green R.E."/>
            <person name="Rokhsar D.S."/>
        </authorList>
    </citation>
    <scope>NUCLEOTIDE SEQUENCE [LARGE SCALE GENOMIC DNA]</scope>
    <source>
        <strain evidence="12">S238N-H82</strain>
    </source>
</reference>
<keyword evidence="2" id="KW-1003">Cell membrane</keyword>
<evidence type="ECO:0000259" key="11">
    <source>
        <dbReference type="PROSITE" id="PS50262"/>
    </source>
</evidence>
<evidence type="ECO:0000256" key="8">
    <source>
        <dbReference type="ARBA" id="ARBA00023224"/>
    </source>
</evidence>
<name>A0A9J7M4W6_BRAFL</name>
<keyword evidence="12" id="KW-1185">Reference proteome</keyword>
<comment type="subcellular location">
    <subcellularLocation>
        <location evidence="1">Cell membrane</location>
        <topology evidence="1">Multi-pass membrane protein</topology>
    </subcellularLocation>
</comment>
<evidence type="ECO:0000256" key="3">
    <source>
        <dbReference type="ARBA" id="ARBA00022692"/>
    </source>
</evidence>
<proteinExistence type="inferred from homology"/>
<dbReference type="PROSITE" id="PS50262">
    <property type="entry name" value="G_PROTEIN_RECEP_F1_2"/>
    <property type="match status" value="1"/>
</dbReference>
<organism evidence="12 13">
    <name type="scientific">Branchiostoma floridae</name>
    <name type="common">Florida lancelet</name>
    <name type="synonym">Amphioxus</name>
    <dbReference type="NCBI Taxonomy" id="7739"/>
    <lineage>
        <taxon>Eukaryota</taxon>
        <taxon>Metazoa</taxon>
        <taxon>Chordata</taxon>
        <taxon>Cephalochordata</taxon>
        <taxon>Leptocardii</taxon>
        <taxon>Amphioxiformes</taxon>
        <taxon>Branchiostomatidae</taxon>
        <taxon>Branchiostoma</taxon>
    </lineage>
</organism>
<feature type="domain" description="G-protein coupled receptors family 1 profile" evidence="11">
    <location>
        <begin position="108"/>
        <end position="324"/>
    </location>
</feature>
<dbReference type="KEGG" id="bfo:118428654"/>
<evidence type="ECO:0000313" key="13">
    <source>
        <dbReference type="RefSeq" id="XP_035694657.1"/>
    </source>
</evidence>
<dbReference type="PANTHER" id="PTHR24230:SF75">
    <property type="entry name" value="RELAXIN FAMILY PEPTIDE RECEPTOR 3"/>
    <property type="match status" value="1"/>
</dbReference>
<dbReference type="Pfam" id="PF00001">
    <property type="entry name" value="7tm_1"/>
    <property type="match status" value="1"/>
</dbReference>
<evidence type="ECO:0000256" key="1">
    <source>
        <dbReference type="ARBA" id="ARBA00004651"/>
    </source>
</evidence>
<sequence length="324" mass="35287">MSTEDVYSNFSGLPSCRPEGMPANVTVEAEESGDSGVIPSTFIAVFFTLICLMGVVGNALCFYVLCLKSSPRSTITVYILSLATADTGKAPGFNKLLVSIRQTQVRPLTALCFYVLCLKSSPRSTITVYILSLATADTVYILASPFYASTYFTNLWYFGDVGCRLIAAVDVLTLNAATFTLTVMCLERYLAVVDPIKSLKCRSVSLSRVLSGVIWVLALGLSLPMALSTELQECGEDGIVQQSGCFAVWSEQETKIYFTTLFIVAFVIPGVVLCAFYLRMLCKYWLPAGRPIGEVTSRATESRKKVNKNKVLAFLGNCVLVAVQ</sequence>
<dbReference type="GO" id="GO:0005886">
    <property type="term" value="C:plasma membrane"/>
    <property type="evidence" value="ECO:0000318"/>
    <property type="project" value="GO_Central"/>
</dbReference>
<dbReference type="AlphaFoldDB" id="A0A9J7M4W6"/>
<keyword evidence="4 10" id="KW-1133">Transmembrane helix</keyword>
<protein>
    <submittedName>
        <fullName evidence="13">Urotensin-2 receptor-like</fullName>
    </submittedName>
</protein>
<feature type="transmembrane region" description="Helical" evidence="10">
    <location>
        <begin position="126"/>
        <end position="146"/>
    </location>
</feature>
<dbReference type="InterPro" id="IPR017452">
    <property type="entry name" value="GPCR_Rhodpsn_7TM"/>
</dbReference>
<feature type="transmembrane region" description="Helical" evidence="10">
    <location>
        <begin position="166"/>
        <end position="186"/>
    </location>
</feature>
<dbReference type="GeneID" id="118428654"/>
<keyword evidence="8 9" id="KW-0807">Transducer</keyword>
<gene>
    <name evidence="13" type="primary">LOC118428654</name>
</gene>
<evidence type="ECO:0000256" key="7">
    <source>
        <dbReference type="ARBA" id="ARBA00023170"/>
    </source>
</evidence>
<comment type="similarity">
    <text evidence="9">Belongs to the G-protein coupled receptor 1 family.</text>
</comment>
<evidence type="ECO:0000256" key="2">
    <source>
        <dbReference type="ARBA" id="ARBA00022475"/>
    </source>
</evidence>
<keyword evidence="7 9" id="KW-0675">Receptor</keyword>